<dbReference type="Proteomes" id="UP000006048">
    <property type="component" value="Chromosome"/>
</dbReference>
<dbReference type="RefSeq" id="WP_014801754.1">
    <property type="nucleotide sequence ID" value="NC_018020.1"/>
</dbReference>
<dbReference type="STRING" id="869212.Turpa_0584"/>
<evidence type="ECO:0000313" key="2">
    <source>
        <dbReference type="EMBL" id="AFM11236.1"/>
    </source>
</evidence>
<sequence>MIFWDSSAIVPLLVNEPKTKEAQTTLKKDRNLTVWCLTYLEATSALNRRLRTEEIHFGHFRAGEERLKKLTQAWDQILFSDRLVLLSARLLRTHPLRTADSLQLAAALIAGGNDPSQVNFFSYDDRLNEAAEREGLRLKL</sequence>
<proteinExistence type="predicted"/>
<dbReference type="InterPro" id="IPR029060">
    <property type="entry name" value="PIN-like_dom_sf"/>
</dbReference>
<dbReference type="PATRIC" id="fig|869212.3.peg.559"/>
<dbReference type="HOGENOM" id="CLU_119496_1_2_12"/>
<dbReference type="InterPro" id="IPR002716">
    <property type="entry name" value="PIN_dom"/>
</dbReference>
<evidence type="ECO:0000259" key="1">
    <source>
        <dbReference type="Pfam" id="PF01850"/>
    </source>
</evidence>
<protein>
    <recommendedName>
        <fullName evidence="1">PIN domain-containing protein</fullName>
    </recommendedName>
</protein>
<feature type="domain" description="PIN" evidence="1">
    <location>
        <begin position="2"/>
        <end position="131"/>
    </location>
</feature>
<dbReference type="KEGG" id="tpx:Turpa_0584"/>
<organism evidence="2 3">
    <name type="scientific">Turneriella parva (strain ATCC BAA-1111 / DSM 21527 / NCTC 11395 / H)</name>
    <name type="common">Leptospira parva</name>
    <dbReference type="NCBI Taxonomy" id="869212"/>
    <lineage>
        <taxon>Bacteria</taxon>
        <taxon>Pseudomonadati</taxon>
        <taxon>Spirochaetota</taxon>
        <taxon>Spirochaetia</taxon>
        <taxon>Leptospirales</taxon>
        <taxon>Leptospiraceae</taxon>
        <taxon>Turneriella</taxon>
    </lineage>
</organism>
<accession>I4B1S9</accession>
<dbReference type="AlphaFoldDB" id="I4B1S9"/>
<name>I4B1S9_TURPD</name>
<dbReference type="SUPFAM" id="SSF88723">
    <property type="entry name" value="PIN domain-like"/>
    <property type="match status" value="1"/>
</dbReference>
<dbReference type="CDD" id="cd09874">
    <property type="entry name" value="PIN_MT3492-like"/>
    <property type="match status" value="1"/>
</dbReference>
<gene>
    <name evidence="2" type="ordered locus">Turpa_0584</name>
</gene>
<dbReference type="OrthoDB" id="33298at2"/>
<evidence type="ECO:0000313" key="3">
    <source>
        <dbReference type="Proteomes" id="UP000006048"/>
    </source>
</evidence>
<keyword evidence="3" id="KW-1185">Reference proteome</keyword>
<dbReference type="EMBL" id="CP002959">
    <property type="protein sequence ID" value="AFM11236.1"/>
    <property type="molecule type" value="Genomic_DNA"/>
</dbReference>
<dbReference type="Pfam" id="PF01850">
    <property type="entry name" value="PIN"/>
    <property type="match status" value="1"/>
</dbReference>
<reference evidence="2 3" key="1">
    <citation type="submission" date="2012-06" db="EMBL/GenBank/DDBJ databases">
        <title>The complete chromosome of genome of Turneriella parva DSM 21527.</title>
        <authorList>
            <consortium name="US DOE Joint Genome Institute (JGI-PGF)"/>
            <person name="Lucas S."/>
            <person name="Han J."/>
            <person name="Lapidus A."/>
            <person name="Bruce D."/>
            <person name="Goodwin L."/>
            <person name="Pitluck S."/>
            <person name="Peters L."/>
            <person name="Kyrpides N."/>
            <person name="Mavromatis K."/>
            <person name="Ivanova N."/>
            <person name="Mikhailova N."/>
            <person name="Chertkov O."/>
            <person name="Detter J.C."/>
            <person name="Tapia R."/>
            <person name="Han C."/>
            <person name="Land M."/>
            <person name="Hauser L."/>
            <person name="Markowitz V."/>
            <person name="Cheng J.-F."/>
            <person name="Hugenholtz P."/>
            <person name="Woyke T."/>
            <person name="Wu D."/>
            <person name="Gronow S."/>
            <person name="Wellnitz S."/>
            <person name="Brambilla E."/>
            <person name="Klenk H.-P."/>
            <person name="Eisen J.A."/>
        </authorList>
    </citation>
    <scope>NUCLEOTIDE SEQUENCE [LARGE SCALE GENOMIC DNA]</scope>
    <source>
        <strain evidence="3">ATCC BAA-1111 / DSM 21527 / NCTC 11395 / H</strain>
    </source>
</reference>
<dbReference type="Gene3D" id="3.40.50.1010">
    <property type="entry name" value="5'-nuclease"/>
    <property type="match status" value="1"/>
</dbReference>